<proteinExistence type="predicted"/>
<feature type="region of interest" description="Disordered" evidence="1">
    <location>
        <begin position="1"/>
        <end position="31"/>
    </location>
</feature>
<feature type="compositionally biased region" description="Pro residues" evidence="1">
    <location>
        <begin position="10"/>
        <end position="22"/>
    </location>
</feature>
<evidence type="ECO:0000313" key="2">
    <source>
        <dbReference type="EMBL" id="CAK9875823.1"/>
    </source>
</evidence>
<keyword evidence="3" id="KW-1185">Reference proteome</keyword>
<gene>
    <name evidence="2" type="ORF">CSSPJE1EN2_LOCUS18045</name>
</gene>
<evidence type="ECO:0000313" key="3">
    <source>
        <dbReference type="Proteomes" id="UP001497522"/>
    </source>
</evidence>
<reference evidence="2" key="1">
    <citation type="submission" date="2024-03" db="EMBL/GenBank/DDBJ databases">
        <authorList>
            <consortium name="ELIXIR-Norway"/>
            <consortium name="Elixir Norway"/>
        </authorList>
    </citation>
    <scope>NUCLEOTIDE SEQUENCE</scope>
</reference>
<sequence length="125" mass="14058">MAEIWKGRPNTPPAPPPPPPPTTSLCSSSSSSRIPITISRILSTTIWLPSSARQGLEIIKSKVLKNVIAGYGPSQQQGYYQQGPMVMGPPQQQGYYGQQIQQQGCIDIWYFLFEFRIFSRLLHFF</sequence>
<dbReference type="EMBL" id="OZ023706">
    <property type="protein sequence ID" value="CAK9875823.1"/>
    <property type="molecule type" value="Genomic_DNA"/>
</dbReference>
<name>A0ABP1BJP3_9BRYO</name>
<accession>A0ABP1BJP3</accession>
<organism evidence="2 3">
    <name type="scientific">Sphagnum jensenii</name>
    <dbReference type="NCBI Taxonomy" id="128206"/>
    <lineage>
        <taxon>Eukaryota</taxon>
        <taxon>Viridiplantae</taxon>
        <taxon>Streptophyta</taxon>
        <taxon>Embryophyta</taxon>
        <taxon>Bryophyta</taxon>
        <taxon>Sphagnophytina</taxon>
        <taxon>Sphagnopsida</taxon>
        <taxon>Sphagnales</taxon>
        <taxon>Sphagnaceae</taxon>
        <taxon>Sphagnum</taxon>
    </lineage>
</organism>
<evidence type="ECO:0000256" key="1">
    <source>
        <dbReference type="SAM" id="MobiDB-lite"/>
    </source>
</evidence>
<dbReference type="Proteomes" id="UP001497522">
    <property type="component" value="Chromosome 5"/>
</dbReference>
<protein>
    <submittedName>
        <fullName evidence="2">Uncharacterized protein</fullName>
    </submittedName>
</protein>